<comment type="caution">
    <text evidence="5">The sequence shown here is derived from an EMBL/GenBank/DDBJ whole genome shotgun (WGS) entry which is preliminary data.</text>
</comment>
<keyword evidence="7" id="KW-1185">Reference proteome</keyword>
<dbReference type="Proteomes" id="UP000192319">
    <property type="component" value="Unassembled WGS sequence"/>
</dbReference>
<gene>
    <name evidence="6" type="ORF">BST11_12220</name>
    <name evidence="5" type="ORF">H7K38_19680</name>
</gene>
<organism evidence="5 8">
    <name type="scientific">Mycobacterium alsense</name>
    <dbReference type="NCBI Taxonomy" id="324058"/>
    <lineage>
        <taxon>Bacteria</taxon>
        <taxon>Bacillati</taxon>
        <taxon>Actinomycetota</taxon>
        <taxon>Actinomycetes</taxon>
        <taxon>Mycobacteriales</taxon>
        <taxon>Mycobacteriaceae</taxon>
        <taxon>Mycobacterium</taxon>
    </lineage>
</organism>
<evidence type="ECO:0000256" key="4">
    <source>
        <dbReference type="SAM" id="Phobius"/>
    </source>
</evidence>
<sequence>MTKLNRALQLVGEADADDKADDRTDGVSGDTPAEAKPTGDGDTAEPKTEATSDDPTARGRRWTRRAVVRWLAVAGVVVVVALSATAAVVLGWKLKTQQAVADAGQQALVAAQQYAVALTSVDSSKLDENFAAVLNGATGEFKDMYSQSSAQLKQLLLDNKANSHGTVVAAGIKSATKDKVEVMLFVDQSVTNTLNPQPRMDRSRIIVTMERVNGRWLASKVDLP</sequence>
<protein>
    <recommendedName>
        <fullName evidence="9">Mce protein</fullName>
    </recommendedName>
</protein>
<evidence type="ECO:0000313" key="5">
    <source>
        <dbReference type="EMBL" id="MCV7380854.1"/>
    </source>
</evidence>
<reference evidence="6 7" key="1">
    <citation type="submission" date="2017-02" db="EMBL/GenBank/DDBJ databases">
        <title>The new phylogeny of genus Mycobacterium.</title>
        <authorList>
            <person name="Tortoli E."/>
            <person name="Trovato A."/>
            <person name="Cirillo D.M."/>
        </authorList>
    </citation>
    <scope>NUCLEOTIDE SEQUENCE [LARGE SCALE GENOMIC DNA]</scope>
    <source>
        <strain evidence="6 7">DSM 45230</strain>
    </source>
</reference>
<dbReference type="PANTHER" id="PTHR37042">
    <property type="entry name" value="OUTER MEMBRANE PROTEIN RV1973"/>
    <property type="match status" value="1"/>
</dbReference>
<dbReference type="PANTHER" id="PTHR37042:SF4">
    <property type="entry name" value="OUTER MEMBRANE PROTEIN RV1973"/>
    <property type="match status" value="1"/>
</dbReference>
<keyword evidence="4" id="KW-0812">Transmembrane</keyword>
<evidence type="ECO:0000313" key="8">
    <source>
        <dbReference type="Proteomes" id="UP001141650"/>
    </source>
</evidence>
<reference evidence="5" key="3">
    <citation type="journal article" date="2022" name="BMC Genomics">
        <title>Comparative genome analysis of mycobacteria focusing on tRNA and non-coding RNA.</title>
        <authorList>
            <person name="Behra P.R.K."/>
            <person name="Pettersson B.M.F."/>
            <person name="Ramesh M."/>
            <person name="Das S."/>
            <person name="Dasgupta S."/>
            <person name="Kirsebom L.A."/>
        </authorList>
    </citation>
    <scope>NUCLEOTIDE SEQUENCE</scope>
    <source>
        <strain evidence="5">CCUG 55640</strain>
    </source>
</reference>
<dbReference type="EMBL" id="JACKVH010000017">
    <property type="protein sequence ID" value="MCV7380854.1"/>
    <property type="molecule type" value="Genomic_DNA"/>
</dbReference>
<evidence type="ECO:0008006" key="9">
    <source>
        <dbReference type="Google" id="ProtNLM"/>
    </source>
</evidence>
<dbReference type="GO" id="GO:0016020">
    <property type="term" value="C:membrane"/>
    <property type="evidence" value="ECO:0007669"/>
    <property type="project" value="UniProtKB-SubCell"/>
</dbReference>
<proteinExistence type="predicted"/>
<feature type="transmembrane region" description="Helical" evidence="4">
    <location>
        <begin position="67"/>
        <end position="92"/>
    </location>
</feature>
<evidence type="ECO:0000313" key="7">
    <source>
        <dbReference type="Proteomes" id="UP000192319"/>
    </source>
</evidence>
<reference evidence="5" key="2">
    <citation type="submission" date="2020-07" db="EMBL/GenBank/DDBJ databases">
        <authorList>
            <person name="Pettersson B.M.F."/>
            <person name="Behra P.R.K."/>
            <person name="Ramesh M."/>
            <person name="Das S."/>
            <person name="Dasgupta S."/>
            <person name="Kirsebom L.A."/>
        </authorList>
    </citation>
    <scope>NUCLEOTIDE SEQUENCE</scope>
    <source>
        <strain evidence="5">CCUG 55640</strain>
    </source>
</reference>
<evidence type="ECO:0000313" key="6">
    <source>
        <dbReference type="EMBL" id="OQZ90514.1"/>
    </source>
</evidence>
<keyword evidence="4" id="KW-1133">Transmembrane helix</keyword>
<dbReference type="Proteomes" id="UP001141650">
    <property type="component" value="Unassembled WGS sequence"/>
</dbReference>
<accession>A0AA41XSZ6</accession>
<name>A0AA41XSZ6_9MYCO</name>
<dbReference type="AlphaFoldDB" id="A0AA41XSZ6"/>
<dbReference type="EMBL" id="MVHD01000017">
    <property type="protein sequence ID" value="OQZ90514.1"/>
    <property type="molecule type" value="Genomic_DNA"/>
</dbReference>
<keyword evidence="2 4" id="KW-0472">Membrane</keyword>
<evidence type="ECO:0000256" key="3">
    <source>
        <dbReference type="SAM" id="MobiDB-lite"/>
    </source>
</evidence>
<feature type="region of interest" description="Disordered" evidence="3">
    <location>
        <begin position="1"/>
        <end position="59"/>
    </location>
</feature>
<comment type="subcellular location">
    <subcellularLocation>
        <location evidence="1">Membrane</location>
    </subcellularLocation>
</comment>
<evidence type="ECO:0000256" key="1">
    <source>
        <dbReference type="ARBA" id="ARBA00004370"/>
    </source>
</evidence>
<dbReference type="RefSeq" id="WP_083138223.1">
    <property type="nucleotide sequence ID" value="NZ_JACKVH010000017.1"/>
</dbReference>
<evidence type="ECO:0000256" key="2">
    <source>
        <dbReference type="ARBA" id="ARBA00023136"/>
    </source>
</evidence>